<feature type="compositionally biased region" description="Low complexity" evidence="1">
    <location>
        <begin position="1"/>
        <end position="15"/>
    </location>
</feature>
<dbReference type="EMBL" id="MU167381">
    <property type="protein sequence ID" value="KAG0141558.1"/>
    <property type="molecule type" value="Genomic_DNA"/>
</dbReference>
<feature type="compositionally biased region" description="Pro residues" evidence="1">
    <location>
        <begin position="97"/>
        <end position="107"/>
    </location>
</feature>
<feature type="compositionally biased region" description="Pro residues" evidence="1">
    <location>
        <begin position="53"/>
        <end position="63"/>
    </location>
</feature>
<gene>
    <name evidence="2" type="ORF">CROQUDRAFT_663654</name>
</gene>
<evidence type="ECO:0000313" key="2">
    <source>
        <dbReference type="EMBL" id="KAG0141558.1"/>
    </source>
</evidence>
<reference evidence="2" key="1">
    <citation type="submission" date="2013-11" db="EMBL/GenBank/DDBJ databases">
        <title>Genome sequence of the fusiform rust pathogen reveals effectors for host alternation and coevolution with pine.</title>
        <authorList>
            <consortium name="DOE Joint Genome Institute"/>
            <person name="Smith K."/>
            <person name="Pendleton A."/>
            <person name="Kubisiak T."/>
            <person name="Anderson C."/>
            <person name="Salamov A."/>
            <person name="Aerts A."/>
            <person name="Riley R."/>
            <person name="Clum A."/>
            <person name="Lindquist E."/>
            <person name="Ence D."/>
            <person name="Campbell M."/>
            <person name="Kronenberg Z."/>
            <person name="Feau N."/>
            <person name="Dhillon B."/>
            <person name="Hamelin R."/>
            <person name="Burleigh J."/>
            <person name="Smith J."/>
            <person name="Yandell M."/>
            <person name="Nelson C."/>
            <person name="Grigoriev I."/>
            <person name="Davis J."/>
        </authorList>
    </citation>
    <scope>NUCLEOTIDE SEQUENCE</scope>
    <source>
        <strain evidence="2">G11</strain>
    </source>
</reference>
<evidence type="ECO:0000313" key="3">
    <source>
        <dbReference type="Proteomes" id="UP000886653"/>
    </source>
</evidence>
<feature type="region of interest" description="Disordered" evidence="1">
    <location>
        <begin position="1"/>
        <end position="128"/>
    </location>
</feature>
<feature type="region of interest" description="Disordered" evidence="1">
    <location>
        <begin position="320"/>
        <end position="354"/>
    </location>
</feature>
<name>A0A9P6NCL3_9BASI</name>
<accession>A0A9P6NCL3</accession>
<keyword evidence="3" id="KW-1185">Reference proteome</keyword>
<proteinExistence type="predicted"/>
<dbReference type="OrthoDB" id="2507160at2759"/>
<comment type="caution">
    <text evidence="2">The sequence shown here is derived from an EMBL/GenBank/DDBJ whole genome shotgun (WGS) entry which is preliminary data.</text>
</comment>
<dbReference type="AlphaFoldDB" id="A0A9P6NCL3"/>
<protein>
    <submittedName>
        <fullName evidence="2">Uncharacterized protein</fullName>
    </submittedName>
</protein>
<evidence type="ECO:0000256" key="1">
    <source>
        <dbReference type="SAM" id="MobiDB-lite"/>
    </source>
</evidence>
<dbReference type="Proteomes" id="UP000886653">
    <property type="component" value="Unassembled WGS sequence"/>
</dbReference>
<organism evidence="2 3">
    <name type="scientific">Cronartium quercuum f. sp. fusiforme G11</name>
    <dbReference type="NCBI Taxonomy" id="708437"/>
    <lineage>
        <taxon>Eukaryota</taxon>
        <taxon>Fungi</taxon>
        <taxon>Dikarya</taxon>
        <taxon>Basidiomycota</taxon>
        <taxon>Pucciniomycotina</taxon>
        <taxon>Pucciniomycetes</taxon>
        <taxon>Pucciniales</taxon>
        <taxon>Coleosporiaceae</taxon>
        <taxon>Cronartium</taxon>
    </lineage>
</organism>
<feature type="compositionally biased region" description="Acidic residues" evidence="1">
    <location>
        <begin position="113"/>
        <end position="125"/>
    </location>
</feature>
<feature type="compositionally biased region" description="Low complexity" evidence="1">
    <location>
        <begin position="37"/>
        <end position="52"/>
    </location>
</feature>
<sequence>MMSTNNTPPTYFTTPVAQASAPAPPLFSPHRSPPLEAQSVSERSLASSSASTPDPPSARPLPYHPAHQARIRDFIPAESTMDESRSHLGYAFAGPVPHQPMPTPQPEPQASENDNEVTEMEGEDSLADRSEAEIAARASQILAIEATGRVLPLSAQQARELDTVWTCSRPSVGLPTYVNSQNGGPVWLERLREDVLFDTAGRSVVEEAELVGEIQANLRSLVNRLDEDQWLYPAPPAFSPSSTLTQIASIGGPEPPPPHEAYLETEFNPRSLASGLLLQPRPSEPSLLPPRQLWLGEEEDRGLEEVSLIDLLNTTPASGRIRRQHLSTRWGPPPSRHAQGSTLARQVSRLGMSE</sequence>